<dbReference type="InterPro" id="IPR048142">
    <property type="entry name" value="QRL_CxxC_CxxC"/>
</dbReference>
<keyword evidence="2" id="KW-1185">Reference proteome</keyword>
<gene>
    <name evidence="1" type="ORF">SAMN05421773_12716</name>
</gene>
<dbReference type="AlphaFoldDB" id="A0A1I1UU92"/>
<organism evidence="1 2">
    <name type="scientific">Streptomyces aidingensis</name>
    <dbReference type="NCBI Taxonomy" id="910347"/>
    <lineage>
        <taxon>Bacteria</taxon>
        <taxon>Bacillati</taxon>
        <taxon>Actinomycetota</taxon>
        <taxon>Actinomycetes</taxon>
        <taxon>Kitasatosporales</taxon>
        <taxon>Streptomycetaceae</taxon>
        <taxon>Streptomyces</taxon>
    </lineage>
</organism>
<dbReference type="NCBIfam" id="NF041638">
    <property type="entry name" value="QRL_CxxC_CxxC"/>
    <property type="match status" value="1"/>
</dbReference>
<evidence type="ECO:0000313" key="2">
    <source>
        <dbReference type="Proteomes" id="UP000199207"/>
    </source>
</evidence>
<protein>
    <submittedName>
        <fullName evidence="1">Uncharacterized protein</fullName>
    </submittedName>
</protein>
<dbReference type="OrthoDB" id="4553528at2"/>
<proteinExistence type="predicted"/>
<dbReference type="RefSeq" id="WP_093841610.1">
    <property type="nucleotide sequence ID" value="NZ_FOLM01000027.1"/>
</dbReference>
<evidence type="ECO:0000313" key="1">
    <source>
        <dbReference type="EMBL" id="SFD74347.1"/>
    </source>
</evidence>
<sequence length="125" mass="14099">MNRGFPTYDWKAAPEGLVTRRQLRARGLSPGGHGPVAQLRCRKCLARPGRTCTRMAWLYRADLARPKRVPTPAQRRALERAMDARRTCPLCRIRYEFCLPLRTLGSCWPCADPHPATARSQALAA</sequence>
<reference evidence="1 2" key="1">
    <citation type="submission" date="2016-10" db="EMBL/GenBank/DDBJ databases">
        <authorList>
            <person name="de Groot N.N."/>
        </authorList>
    </citation>
    <scope>NUCLEOTIDE SEQUENCE [LARGE SCALE GENOMIC DNA]</scope>
    <source>
        <strain evidence="1 2">CGMCC 4.5739</strain>
    </source>
</reference>
<dbReference type="EMBL" id="FOLM01000027">
    <property type="protein sequence ID" value="SFD74347.1"/>
    <property type="molecule type" value="Genomic_DNA"/>
</dbReference>
<name>A0A1I1UU92_9ACTN</name>
<dbReference type="Proteomes" id="UP000199207">
    <property type="component" value="Unassembled WGS sequence"/>
</dbReference>
<accession>A0A1I1UU92</accession>
<dbReference type="STRING" id="910347.SAMN05421773_12716"/>